<gene>
    <name evidence="4" type="ORF">ACFOS1_11905</name>
    <name evidence="5" type="ORF">ACFOS1_15060</name>
</gene>
<proteinExistence type="predicted"/>
<dbReference type="InterPro" id="IPR050595">
    <property type="entry name" value="Bact_response_regulator"/>
</dbReference>
<accession>A0ABV8H7K0</accession>
<dbReference type="Pfam" id="PF00072">
    <property type="entry name" value="Response_reg"/>
    <property type="match status" value="1"/>
</dbReference>
<feature type="domain" description="Response regulatory" evidence="3">
    <location>
        <begin position="7"/>
        <end position="124"/>
    </location>
</feature>
<dbReference type="SMART" id="SM00448">
    <property type="entry name" value="REC"/>
    <property type="match status" value="1"/>
</dbReference>
<evidence type="ECO:0000256" key="2">
    <source>
        <dbReference type="PROSITE-ProRule" id="PRU00169"/>
    </source>
</evidence>
<dbReference type="PANTHER" id="PTHR44591:SF3">
    <property type="entry name" value="RESPONSE REGULATORY DOMAIN-CONTAINING PROTEIN"/>
    <property type="match status" value="1"/>
</dbReference>
<feature type="modified residue" description="4-aspartylphosphate" evidence="2">
    <location>
        <position position="58"/>
    </location>
</feature>
<evidence type="ECO:0000313" key="6">
    <source>
        <dbReference type="Proteomes" id="UP001595793"/>
    </source>
</evidence>
<dbReference type="EMBL" id="JBHSAS010000006">
    <property type="protein sequence ID" value="MFC4028114.1"/>
    <property type="molecule type" value="Genomic_DNA"/>
</dbReference>
<dbReference type="CDD" id="cd00156">
    <property type="entry name" value="REC"/>
    <property type="match status" value="1"/>
</dbReference>
<dbReference type="PANTHER" id="PTHR44591">
    <property type="entry name" value="STRESS RESPONSE REGULATOR PROTEIN 1"/>
    <property type="match status" value="1"/>
</dbReference>
<keyword evidence="1 2" id="KW-0597">Phosphoprotein</keyword>
<evidence type="ECO:0000313" key="5">
    <source>
        <dbReference type="EMBL" id="MFC4028737.1"/>
    </source>
</evidence>
<dbReference type="Gene3D" id="3.40.50.2300">
    <property type="match status" value="1"/>
</dbReference>
<reference evidence="4" key="1">
    <citation type="journal article" date="2014" name="Int. J. Syst. Evol. Microbiol.">
        <title>Complete genome of a new Firmicutes species belonging to the dominant human colonic microbiota ('Ruminococcus bicirculans') reveals two chromosomes and a selective capacity to utilize plant glucans.</title>
        <authorList>
            <consortium name="NISC Comparative Sequencing Program"/>
            <person name="Wegmann U."/>
            <person name="Louis P."/>
            <person name="Goesmann A."/>
            <person name="Henrissat B."/>
            <person name="Duncan S.H."/>
            <person name="Flint H.J."/>
        </authorList>
    </citation>
    <scope>NUCLEOTIDE SEQUENCE</scope>
    <source>
        <strain evidence="4">CECT 9128</strain>
    </source>
</reference>
<evidence type="ECO:0000313" key="4">
    <source>
        <dbReference type="EMBL" id="MFC4028114.1"/>
    </source>
</evidence>
<dbReference type="Proteomes" id="UP001595793">
    <property type="component" value="Unassembled WGS sequence"/>
</dbReference>
<dbReference type="SUPFAM" id="SSF52172">
    <property type="entry name" value="CheY-like"/>
    <property type="match status" value="1"/>
</dbReference>
<sequence length="187" mass="21235">MITTALKILLVEDYDVDADLITMQINKIVENSEIEVVDNVEDCKNKLHNFVPDVVISDYNLPTCTGLDILKLTKSFDDSLPFIFVTGTIDDDELAANTILSGASGFILKKNMNILSEKLKPLLKKVVFNMLEQEELREKIRKNKIAVNQIYQYLNEMNAENDEQRLNISKIRANIDNITLDNDAKNA</sequence>
<evidence type="ECO:0000259" key="3">
    <source>
        <dbReference type="PROSITE" id="PS50110"/>
    </source>
</evidence>
<dbReference type="InterPro" id="IPR001789">
    <property type="entry name" value="Sig_transdc_resp-reg_receiver"/>
</dbReference>
<organism evidence="4 6">
    <name type="scientific">Zunongwangia endophytica</name>
    <dbReference type="NCBI Taxonomy" id="1808945"/>
    <lineage>
        <taxon>Bacteria</taxon>
        <taxon>Pseudomonadati</taxon>
        <taxon>Bacteroidota</taxon>
        <taxon>Flavobacteriia</taxon>
        <taxon>Flavobacteriales</taxon>
        <taxon>Flavobacteriaceae</taxon>
        <taxon>Zunongwangia</taxon>
    </lineage>
</organism>
<evidence type="ECO:0000256" key="1">
    <source>
        <dbReference type="ARBA" id="ARBA00022553"/>
    </source>
</evidence>
<dbReference type="InterPro" id="IPR011006">
    <property type="entry name" value="CheY-like_superfamily"/>
</dbReference>
<dbReference type="EMBL" id="JBHSAS010000011">
    <property type="protein sequence ID" value="MFC4028737.1"/>
    <property type="molecule type" value="Genomic_DNA"/>
</dbReference>
<dbReference type="RefSeq" id="WP_290231252.1">
    <property type="nucleotide sequence ID" value="NZ_JAUFPZ010000002.1"/>
</dbReference>
<reference evidence="6" key="2">
    <citation type="journal article" date="2019" name="Int. J. Syst. Evol. Microbiol.">
        <title>The Global Catalogue of Microorganisms (GCM) 10K type strain sequencing project: providing services to taxonomists for standard genome sequencing and annotation.</title>
        <authorList>
            <consortium name="The Broad Institute Genomics Platform"/>
            <consortium name="The Broad Institute Genome Sequencing Center for Infectious Disease"/>
            <person name="Wu L."/>
            <person name="Ma J."/>
        </authorList>
    </citation>
    <scope>NUCLEOTIDE SEQUENCE [LARGE SCALE GENOMIC DNA]</scope>
    <source>
        <strain evidence="6">CECT 9128</strain>
    </source>
</reference>
<name>A0ABV8H7K0_9FLAO</name>
<keyword evidence="6" id="KW-1185">Reference proteome</keyword>
<dbReference type="PROSITE" id="PS50110">
    <property type="entry name" value="RESPONSE_REGULATORY"/>
    <property type="match status" value="1"/>
</dbReference>
<protein>
    <submittedName>
        <fullName evidence="4">Response regulator</fullName>
    </submittedName>
</protein>
<comment type="caution">
    <text evidence="4">The sequence shown here is derived from an EMBL/GenBank/DDBJ whole genome shotgun (WGS) entry which is preliminary data.</text>
</comment>
<reference evidence="4" key="3">
    <citation type="submission" date="2024-09" db="EMBL/GenBank/DDBJ databases">
        <authorList>
            <person name="Sun Q."/>
            <person name="Mori K."/>
        </authorList>
    </citation>
    <scope>NUCLEOTIDE SEQUENCE</scope>
    <source>
        <strain evidence="4">CECT 9128</strain>
    </source>
</reference>